<dbReference type="eggNOG" id="COG4773">
    <property type="taxonomic scope" value="Bacteria"/>
</dbReference>
<dbReference type="GO" id="GO:0009279">
    <property type="term" value="C:cell outer membrane"/>
    <property type="evidence" value="ECO:0007669"/>
    <property type="project" value="UniProtKB-SubCell"/>
</dbReference>
<dbReference type="PROSITE" id="PS51257">
    <property type="entry name" value="PROKAR_LIPOPROTEIN"/>
    <property type="match status" value="1"/>
</dbReference>
<gene>
    <name evidence="4" type="ORF">SAMN05444380_102202</name>
</gene>
<dbReference type="RefSeq" id="WP_010528293.1">
    <property type="nucleotide sequence ID" value="NZ_AFSL01000078.1"/>
</dbReference>
<dbReference type="InterPro" id="IPR036942">
    <property type="entry name" value="Beta-barrel_TonB_sf"/>
</dbReference>
<name>A0A1I1VIQ3_9BACT</name>
<evidence type="ECO:0008006" key="6">
    <source>
        <dbReference type="Google" id="ProtNLM"/>
    </source>
</evidence>
<comment type="subcellular location">
    <subcellularLocation>
        <location evidence="1">Cell outer membrane</location>
    </subcellularLocation>
</comment>
<evidence type="ECO:0000256" key="1">
    <source>
        <dbReference type="ARBA" id="ARBA00004442"/>
    </source>
</evidence>
<dbReference type="STRING" id="385682.SAMN05444380_102202"/>
<evidence type="ECO:0000256" key="2">
    <source>
        <dbReference type="ARBA" id="ARBA00023136"/>
    </source>
</evidence>
<dbReference type="InParanoid" id="A0A1I1VIQ3"/>
<dbReference type="OrthoDB" id="1264254at2"/>
<dbReference type="Gene3D" id="2.40.170.20">
    <property type="entry name" value="TonB-dependent receptor, beta-barrel domain"/>
    <property type="match status" value="1"/>
</dbReference>
<proteinExistence type="predicted"/>
<dbReference type="AlphaFoldDB" id="A0A1I1VIQ3"/>
<protein>
    <recommendedName>
        <fullName evidence="6">TonB dependent receptor</fullName>
    </recommendedName>
</protein>
<dbReference type="EMBL" id="FONA01000002">
    <property type="protein sequence ID" value="SFD82821.1"/>
    <property type="molecule type" value="Genomic_DNA"/>
</dbReference>
<evidence type="ECO:0000313" key="5">
    <source>
        <dbReference type="Proteomes" id="UP000181976"/>
    </source>
</evidence>
<keyword evidence="3" id="KW-0998">Cell outer membrane</keyword>
<accession>A0A1I1VIQ3</accession>
<organism evidence="4 5">
    <name type="scientific">Thermophagus xiamenensis</name>
    <dbReference type="NCBI Taxonomy" id="385682"/>
    <lineage>
        <taxon>Bacteria</taxon>
        <taxon>Pseudomonadati</taxon>
        <taxon>Bacteroidota</taxon>
        <taxon>Bacteroidia</taxon>
        <taxon>Marinilabiliales</taxon>
        <taxon>Marinilabiliaceae</taxon>
        <taxon>Thermophagus</taxon>
    </lineage>
</organism>
<evidence type="ECO:0000256" key="3">
    <source>
        <dbReference type="ARBA" id="ARBA00023237"/>
    </source>
</evidence>
<evidence type="ECO:0000313" key="4">
    <source>
        <dbReference type="EMBL" id="SFD82821.1"/>
    </source>
</evidence>
<keyword evidence="5" id="KW-1185">Reference proteome</keyword>
<dbReference type="SUPFAM" id="SSF56935">
    <property type="entry name" value="Porins"/>
    <property type="match status" value="1"/>
</dbReference>
<reference evidence="4 5" key="1">
    <citation type="submission" date="2016-10" db="EMBL/GenBank/DDBJ databases">
        <authorList>
            <person name="de Groot N.N."/>
        </authorList>
    </citation>
    <scope>NUCLEOTIDE SEQUENCE [LARGE SCALE GENOMIC DNA]</scope>
    <source>
        <strain evidence="4 5">DSM 19012</strain>
    </source>
</reference>
<keyword evidence="2" id="KW-0472">Membrane</keyword>
<sequence length="585" mass="66908">MKTINILLLIFALFGCGGMVFSQEPLNQDVRVQREYEPTISDAMKINQMPEREDTLTVKPEFSYSVAGHAMPGVPQVSPLQAARLAPQRPKDLYSSYIRGGMGNYQLLFGDIFYNLTRNEKFAFSIGLQQESSWGELELEDGNRVDAPYHNTLGGLYMRHFFDDKTLELDLDFHRFAYRYYGLQTIDPNGAYDISLNNDIKIEDVNGVLLSPDDKQRQTTFDLHFGLLSQQSDLDDARYHLNFDFGSFNNRTDVGENSFSLGGDLYIPFGALSLKVDGEGIYRKVRATNDDNEFLSLFQFEDREQVYLTLNPRVVFPGNKLKVEVGLNLTGEFSDTEEFYLSPHVRGDLVIAEGVVSTFLGMTGELHQNSYREIMEENPFVSPDVLVKPSFTNIRGFAGVKGNFSSATSFTARLDYEFIEDEYFFVNRFFEQDGSPDTWGMSNLFDVVYDDATLLSLTGEFLIRPDRDLDIILKGVYYGWTLDNYDYAWHKPEMELGIRAGYNYNDEWHFDASFNVIGERKALMQSGEIKNLSSVADFNLGANYQYNKRMHFFARIQNIFAAKFYPWAGYPMQGFNARVGVGYSF</sequence>
<dbReference type="Proteomes" id="UP000181976">
    <property type="component" value="Unassembled WGS sequence"/>
</dbReference>